<dbReference type="InterPro" id="IPR006694">
    <property type="entry name" value="Fatty_acid_hydroxylase"/>
</dbReference>
<evidence type="ECO:0000313" key="18">
    <source>
        <dbReference type="Proteomes" id="UP000654370"/>
    </source>
</evidence>
<keyword evidence="8" id="KW-0443">Lipid metabolism</keyword>
<dbReference type="Pfam" id="PF24858">
    <property type="entry name" value="AGMP_C"/>
    <property type="match status" value="1"/>
</dbReference>
<keyword evidence="7" id="KW-0408">Iron</keyword>
<name>A0A8H7PTM4_MORIS</name>
<feature type="transmembrane region" description="Helical" evidence="14">
    <location>
        <begin position="183"/>
        <end position="200"/>
    </location>
</feature>
<comment type="cofactor">
    <cofactor evidence="1">
        <name>Fe cation</name>
        <dbReference type="ChEBI" id="CHEBI:24875"/>
    </cofactor>
</comment>
<feature type="transmembrane region" description="Helical" evidence="14">
    <location>
        <begin position="418"/>
        <end position="435"/>
    </location>
</feature>
<keyword evidence="5 14" id="KW-1133">Transmembrane helix</keyword>
<comment type="caution">
    <text evidence="17">The sequence shown here is derived from an EMBL/GenBank/DDBJ whole genome shotgun (WGS) entry which is preliminary data.</text>
</comment>
<keyword evidence="18" id="KW-1185">Reference proteome</keyword>
<reference evidence="17" key="1">
    <citation type="submission" date="2020-12" db="EMBL/GenBank/DDBJ databases">
        <title>Metabolic potential, ecology and presence of endohyphal bacteria is reflected in genomic diversity of Mucoromycotina.</title>
        <authorList>
            <person name="Muszewska A."/>
            <person name="Okrasinska A."/>
            <person name="Steczkiewicz K."/>
            <person name="Drgas O."/>
            <person name="Orlowska M."/>
            <person name="Perlinska-Lenart U."/>
            <person name="Aleksandrzak-Piekarczyk T."/>
            <person name="Szatraj K."/>
            <person name="Zielenkiewicz U."/>
            <person name="Pilsyk S."/>
            <person name="Malc E."/>
            <person name="Mieczkowski P."/>
            <person name="Kruszewska J.S."/>
            <person name="Biernat P."/>
            <person name="Pawlowska J."/>
        </authorList>
    </citation>
    <scope>NUCLEOTIDE SEQUENCE</scope>
    <source>
        <strain evidence="17">WA0000067209</strain>
    </source>
</reference>
<organism evidence="17 18">
    <name type="scientific">Mortierella isabellina</name>
    <name type="common">Filamentous fungus</name>
    <name type="synonym">Umbelopsis isabellina</name>
    <dbReference type="NCBI Taxonomy" id="91625"/>
    <lineage>
        <taxon>Eukaryota</taxon>
        <taxon>Fungi</taxon>
        <taxon>Fungi incertae sedis</taxon>
        <taxon>Mucoromycota</taxon>
        <taxon>Mucoromycotina</taxon>
        <taxon>Umbelopsidomycetes</taxon>
        <taxon>Umbelopsidales</taxon>
        <taxon>Umbelopsidaceae</taxon>
        <taxon>Umbelopsis</taxon>
    </lineage>
</organism>
<feature type="domain" description="Alkylglycerol monooxygenase C-terminal" evidence="16">
    <location>
        <begin position="418"/>
        <end position="492"/>
    </location>
</feature>
<evidence type="ECO:0000256" key="3">
    <source>
        <dbReference type="ARBA" id="ARBA00022692"/>
    </source>
</evidence>
<comment type="similarity">
    <text evidence="10">Belongs to the sterol desaturase family. TMEM195 subfamily.</text>
</comment>
<comment type="subcellular location">
    <subcellularLocation>
        <location evidence="2">Endoplasmic reticulum membrane</location>
        <topology evidence="2">Multi-pass membrane protein</topology>
    </subcellularLocation>
</comment>
<sequence length="529" mass="60330">MHEYKDVLNHDVSLCQPVAVGFQIKAQFGASHLNFSSSEFLATLFNVQFVSRYTSTMNSTITATDAVSYLLKGFGRLFYIVNPKSTSPGTLQEVPDYIAEAVPFFVMTIVMEFLTLLFSNKGESLKKKRTWYANRFSINDAVGSIGAGMLQQLSQFFIYNLTLASYLYVYNNFRLVDLDPKNIYVWITGFLIVDLGYYTFHRGAHEINLFWATHVVHHSSEYYNQTTALRQSIFQSYCSWIFDLPAALFLPPSLFATHKQFNTLFQYWIHTEMIGNLGPLEYVINTPSAHRVHHGRNPYCIDKNYAGTLIIWDILFGTFDLERVPPAVKAGSSDVEPVAYGLTHPINTFDPFTIQFHHLRHVLTTCWATSGFSNKLKVLFYGPGWHEGTPRTGLLEEIPLIAKDVPPEKHDPTVPKAVNIYVVSHFALLIVINSILLDMKHVLEFKYASIASAFVFWTLTSFGWIFDHKKFAVEREFLRTMIVSVVLSWAKLNNLTSDVANYLIAFHVASGLWLLATQRNYTHIKGKKD</sequence>
<evidence type="ECO:0000256" key="6">
    <source>
        <dbReference type="ARBA" id="ARBA00023002"/>
    </source>
</evidence>
<evidence type="ECO:0000259" key="15">
    <source>
        <dbReference type="Pfam" id="PF04116"/>
    </source>
</evidence>
<keyword evidence="3 14" id="KW-0812">Transmembrane</keyword>
<dbReference type="AlphaFoldDB" id="A0A8H7PTM4"/>
<dbReference type="GO" id="GO:0050479">
    <property type="term" value="F:glyceryl-ether monooxygenase activity"/>
    <property type="evidence" value="ECO:0007669"/>
    <property type="project" value="UniProtKB-EC"/>
</dbReference>
<feature type="transmembrane region" description="Helical" evidence="14">
    <location>
        <begin position="447"/>
        <end position="465"/>
    </location>
</feature>
<keyword evidence="4" id="KW-0256">Endoplasmic reticulum</keyword>
<dbReference type="GO" id="GO:0005506">
    <property type="term" value="F:iron ion binding"/>
    <property type="evidence" value="ECO:0007669"/>
    <property type="project" value="InterPro"/>
</dbReference>
<evidence type="ECO:0000256" key="5">
    <source>
        <dbReference type="ARBA" id="ARBA00022989"/>
    </source>
</evidence>
<evidence type="ECO:0000313" key="17">
    <source>
        <dbReference type="EMBL" id="KAG2179026.1"/>
    </source>
</evidence>
<evidence type="ECO:0000259" key="16">
    <source>
        <dbReference type="Pfam" id="PF24858"/>
    </source>
</evidence>
<evidence type="ECO:0000256" key="9">
    <source>
        <dbReference type="ARBA" id="ARBA00023136"/>
    </source>
</evidence>
<dbReference type="EMBL" id="JAEPQZ010000007">
    <property type="protein sequence ID" value="KAG2179026.1"/>
    <property type="molecule type" value="Genomic_DNA"/>
</dbReference>
<evidence type="ECO:0000256" key="4">
    <source>
        <dbReference type="ARBA" id="ARBA00022824"/>
    </source>
</evidence>
<evidence type="ECO:0000256" key="13">
    <source>
        <dbReference type="ARBA" id="ARBA00047556"/>
    </source>
</evidence>
<evidence type="ECO:0000256" key="11">
    <source>
        <dbReference type="ARBA" id="ARBA00039026"/>
    </source>
</evidence>
<dbReference type="InterPro" id="IPR051689">
    <property type="entry name" value="Sterol_desaturase/TMEM195"/>
</dbReference>
<dbReference type="InterPro" id="IPR056853">
    <property type="entry name" value="AGMP_C"/>
</dbReference>
<dbReference type="PANTHER" id="PTHR21624">
    <property type="entry name" value="STEROL DESATURASE-RELATED PROTEIN"/>
    <property type="match status" value="1"/>
</dbReference>
<evidence type="ECO:0000256" key="7">
    <source>
        <dbReference type="ARBA" id="ARBA00023004"/>
    </source>
</evidence>
<dbReference type="GO" id="GO:0005789">
    <property type="term" value="C:endoplasmic reticulum membrane"/>
    <property type="evidence" value="ECO:0007669"/>
    <property type="project" value="UniProtKB-SubCell"/>
</dbReference>
<feature type="transmembrane region" description="Helical" evidence="14">
    <location>
        <begin position="97"/>
        <end position="119"/>
    </location>
</feature>
<dbReference type="EC" id="1.14.16.5" evidence="11"/>
<dbReference type="Proteomes" id="UP000654370">
    <property type="component" value="Unassembled WGS sequence"/>
</dbReference>
<evidence type="ECO:0000256" key="10">
    <source>
        <dbReference type="ARBA" id="ARBA00038190"/>
    </source>
</evidence>
<accession>A0A8H7PTM4</accession>
<gene>
    <name evidence="17" type="ORF">INT43_001875</name>
</gene>
<evidence type="ECO:0000256" key="14">
    <source>
        <dbReference type="SAM" id="Phobius"/>
    </source>
</evidence>
<dbReference type="Pfam" id="PF04116">
    <property type="entry name" value="FA_hydroxylase"/>
    <property type="match status" value="1"/>
</dbReference>
<comment type="catalytic activity">
    <reaction evidence="13">
        <text>1-O-(1,2-saturated-alkyl)-sn-glycerol + (6R)-L-erythro-5,6,7,8-tetrahydrobiopterin + O2 = a 1-(1-hydroxyalkyl)-sn-glycerol + (6R)-L-erythro-6,7-dihydrobiopterin + H2O</text>
        <dbReference type="Rhea" id="RHEA:36255"/>
        <dbReference type="ChEBI" id="CHEBI:15377"/>
        <dbReference type="ChEBI" id="CHEBI:15379"/>
        <dbReference type="ChEBI" id="CHEBI:43120"/>
        <dbReference type="ChEBI" id="CHEBI:59560"/>
        <dbReference type="ChEBI" id="CHEBI:73418"/>
        <dbReference type="ChEBI" id="CHEBI:83957"/>
        <dbReference type="EC" id="1.14.16.5"/>
    </reaction>
</comment>
<evidence type="ECO:0000256" key="8">
    <source>
        <dbReference type="ARBA" id="ARBA00023098"/>
    </source>
</evidence>
<evidence type="ECO:0000256" key="2">
    <source>
        <dbReference type="ARBA" id="ARBA00004477"/>
    </source>
</evidence>
<keyword evidence="6" id="KW-0560">Oxidoreductase</keyword>
<protein>
    <recommendedName>
        <fullName evidence="12">Alkylglycerol monooxygenase</fullName>
        <ecNumber evidence="11">1.14.16.5</ecNumber>
    </recommendedName>
</protein>
<dbReference type="GO" id="GO:0008610">
    <property type="term" value="P:lipid biosynthetic process"/>
    <property type="evidence" value="ECO:0007669"/>
    <property type="project" value="InterPro"/>
</dbReference>
<dbReference type="OrthoDB" id="6354873at2759"/>
<dbReference type="PANTHER" id="PTHR21624:SF1">
    <property type="entry name" value="ALKYLGLYCEROL MONOOXYGENASE"/>
    <property type="match status" value="1"/>
</dbReference>
<keyword evidence="9 14" id="KW-0472">Membrane</keyword>
<proteinExistence type="inferred from homology"/>
<feature type="domain" description="Fatty acid hydroxylase" evidence="15">
    <location>
        <begin position="186"/>
        <end position="318"/>
    </location>
</feature>
<dbReference type="GO" id="GO:0006643">
    <property type="term" value="P:membrane lipid metabolic process"/>
    <property type="evidence" value="ECO:0007669"/>
    <property type="project" value="TreeGrafter"/>
</dbReference>
<evidence type="ECO:0000256" key="1">
    <source>
        <dbReference type="ARBA" id="ARBA00001962"/>
    </source>
</evidence>
<evidence type="ECO:0000256" key="12">
    <source>
        <dbReference type="ARBA" id="ARBA00040992"/>
    </source>
</evidence>